<evidence type="ECO:0000313" key="3">
    <source>
        <dbReference type="EnsemblMetazoa" id="CapteP202089"/>
    </source>
</evidence>
<gene>
    <name evidence="2" type="ORF">CAPTEDRAFT_202089</name>
    <name evidence="1" type="ORF">CAPTEDRAFT_213904</name>
</gene>
<organism evidence="1">
    <name type="scientific">Capitella teleta</name>
    <name type="common">Polychaete worm</name>
    <dbReference type="NCBI Taxonomy" id="283909"/>
    <lineage>
        <taxon>Eukaryota</taxon>
        <taxon>Metazoa</taxon>
        <taxon>Spiralia</taxon>
        <taxon>Lophotrochozoa</taxon>
        <taxon>Annelida</taxon>
        <taxon>Polychaeta</taxon>
        <taxon>Sedentaria</taxon>
        <taxon>Scolecida</taxon>
        <taxon>Capitellidae</taxon>
        <taxon>Capitella</taxon>
    </lineage>
</organism>
<dbReference type="AlphaFoldDB" id="R7TEB9"/>
<evidence type="ECO:0000313" key="1">
    <source>
        <dbReference type="EMBL" id="ELT89406.1"/>
    </source>
</evidence>
<dbReference type="STRING" id="283909.R7TEB9"/>
<dbReference type="Proteomes" id="UP000014760">
    <property type="component" value="Unassembled WGS sequence"/>
</dbReference>
<evidence type="ECO:0000313" key="4">
    <source>
        <dbReference type="Proteomes" id="UP000014760"/>
    </source>
</evidence>
<accession>R7TEB9</accession>
<reference evidence="4" key="1">
    <citation type="submission" date="2012-12" db="EMBL/GenBank/DDBJ databases">
        <authorList>
            <person name="Hellsten U."/>
            <person name="Grimwood J."/>
            <person name="Chapman J.A."/>
            <person name="Shapiro H."/>
            <person name="Aerts A."/>
            <person name="Otillar R.P."/>
            <person name="Terry A.Y."/>
            <person name="Boore J.L."/>
            <person name="Simakov O."/>
            <person name="Marletaz F."/>
            <person name="Cho S.-J."/>
            <person name="Edsinger-Gonzales E."/>
            <person name="Havlak P."/>
            <person name="Kuo D.-H."/>
            <person name="Larsson T."/>
            <person name="Lv J."/>
            <person name="Arendt D."/>
            <person name="Savage R."/>
            <person name="Osoegawa K."/>
            <person name="de Jong P."/>
            <person name="Lindberg D.R."/>
            <person name="Seaver E.C."/>
            <person name="Weisblat D.A."/>
            <person name="Putnam N.H."/>
            <person name="Grigoriev I.V."/>
            <person name="Rokhsar D.S."/>
        </authorList>
    </citation>
    <scope>NUCLEOTIDE SEQUENCE</scope>
    <source>
        <strain evidence="4">I ESC-2004</strain>
    </source>
</reference>
<sequence>MDLKLPGYLSLNGDIADNWRLWRQQFENYLIATETSQKLDAIRIAMLLSCIGPESLERYNNLEFSAVEDNKKFDVVVQKLDTLFKGKKRSVFARYKFWALKRTETTFDEYLRHLQTAAQQCEF</sequence>
<dbReference type="PANTHER" id="PTHR33198:SF19">
    <property type="entry name" value="CCHC-TYPE DOMAIN-CONTAINING PROTEIN"/>
    <property type="match status" value="1"/>
</dbReference>
<keyword evidence="4" id="KW-1185">Reference proteome</keyword>
<dbReference type="EMBL" id="AMQN01032441">
    <property type="status" value="NOT_ANNOTATED_CDS"/>
    <property type="molecule type" value="Genomic_DNA"/>
</dbReference>
<dbReference type="HOGENOM" id="CLU_035540_5_0_1"/>
<dbReference type="OrthoDB" id="6278825at2759"/>
<dbReference type="EMBL" id="KB311378">
    <property type="protein sequence ID" value="ELT89406.1"/>
    <property type="molecule type" value="Genomic_DNA"/>
</dbReference>
<reference evidence="3" key="3">
    <citation type="submission" date="2015-06" db="UniProtKB">
        <authorList>
            <consortium name="EnsemblMetazoa"/>
        </authorList>
    </citation>
    <scope>IDENTIFICATION</scope>
</reference>
<dbReference type="EnsemblMetazoa" id="CapteT213904">
    <property type="protein sequence ID" value="CapteP213904"/>
    <property type="gene ID" value="CapteG213904"/>
</dbReference>
<proteinExistence type="predicted"/>
<evidence type="ECO:0008006" key="5">
    <source>
        <dbReference type="Google" id="ProtNLM"/>
    </source>
</evidence>
<reference evidence="1 4" key="2">
    <citation type="journal article" date="2013" name="Nature">
        <title>Insights into bilaterian evolution from three spiralian genomes.</title>
        <authorList>
            <person name="Simakov O."/>
            <person name="Marletaz F."/>
            <person name="Cho S.J."/>
            <person name="Edsinger-Gonzales E."/>
            <person name="Havlak P."/>
            <person name="Hellsten U."/>
            <person name="Kuo D.H."/>
            <person name="Larsson T."/>
            <person name="Lv J."/>
            <person name="Arendt D."/>
            <person name="Savage R."/>
            <person name="Osoegawa K."/>
            <person name="de Jong P."/>
            <person name="Grimwood J."/>
            <person name="Chapman J.A."/>
            <person name="Shapiro H."/>
            <person name="Aerts A."/>
            <person name="Otillar R.P."/>
            <person name="Terry A.Y."/>
            <person name="Boore J.L."/>
            <person name="Grigoriev I.V."/>
            <person name="Lindberg D.R."/>
            <person name="Seaver E.C."/>
            <person name="Weisblat D.A."/>
            <person name="Putnam N.H."/>
            <person name="Rokhsar D.S."/>
        </authorList>
    </citation>
    <scope>NUCLEOTIDE SEQUENCE</scope>
    <source>
        <strain evidence="1 4">I ESC-2004</strain>
    </source>
</reference>
<protein>
    <recommendedName>
        <fullName evidence="5">Retrotransposon gag domain-containing protein</fullName>
    </recommendedName>
</protein>
<dbReference type="EMBL" id="KB311225">
    <property type="protein sequence ID" value="ELT89718.1"/>
    <property type="molecule type" value="Genomic_DNA"/>
</dbReference>
<name>R7TEB9_CAPTE</name>
<dbReference type="PANTHER" id="PTHR33198">
    <property type="entry name" value="ANK_REP_REGION DOMAIN-CONTAINING PROTEIN-RELATED"/>
    <property type="match status" value="1"/>
</dbReference>
<dbReference type="EMBL" id="AMQN01032702">
    <property type="status" value="NOT_ANNOTATED_CDS"/>
    <property type="molecule type" value="Genomic_DNA"/>
</dbReference>
<dbReference type="EnsemblMetazoa" id="CapteT202089">
    <property type="protein sequence ID" value="CapteP202089"/>
    <property type="gene ID" value="CapteG202089"/>
</dbReference>
<evidence type="ECO:0000313" key="2">
    <source>
        <dbReference type="EMBL" id="ELT89718.1"/>
    </source>
</evidence>